<feature type="compositionally biased region" description="Basic and acidic residues" evidence="1">
    <location>
        <begin position="335"/>
        <end position="351"/>
    </location>
</feature>
<dbReference type="Proteomes" id="UP000266841">
    <property type="component" value="Unassembled WGS sequence"/>
</dbReference>
<reference evidence="2 3" key="1">
    <citation type="journal article" date="2012" name="Genome Biol.">
        <title>Genome and low-iron response of an oceanic diatom adapted to chronic iron limitation.</title>
        <authorList>
            <person name="Lommer M."/>
            <person name="Specht M."/>
            <person name="Roy A.S."/>
            <person name="Kraemer L."/>
            <person name="Andreson R."/>
            <person name="Gutowska M.A."/>
            <person name="Wolf J."/>
            <person name="Bergner S.V."/>
            <person name="Schilhabel M.B."/>
            <person name="Klostermeier U.C."/>
            <person name="Beiko R.G."/>
            <person name="Rosenstiel P."/>
            <person name="Hippler M."/>
            <person name="Laroche J."/>
        </authorList>
    </citation>
    <scope>NUCLEOTIDE SEQUENCE [LARGE SCALE GENOMIC DNA]</scope>
    <source>
        <strain evidence="2 3">CCMP1005</strain>
    </source>
</reference>
<keyword evidence="3" id="KW-1185">Reference proteome</keyword>
<feature type="compositionally biased region" description="Basic and acidic residues" evidence="1">
    <location>
        <begin position="291"/>
        <end position="306"/>
    </location>
</feature>
<organism evidence="2 3">
    <name type="scientific">Thalassiosira oceanica</name>
    <name type="common">Marine diatom</name>
    <dbReference type="NCBI Taxonomy" id="159749"/>
    <lineage>
        <taxon>Eukaryota</taxon>
        <taxon>Sar</taxon>
        <taxon>Stramenopiles</taxon>
        <taxon>Ochrophyta</taxon>
        <taxon>Bacillariophyta</taxon>
        <taxon>Coscinodiscophyceae</taxon>
        <taxon>Thalassiosirophycidae</taxon>
        <taxon>Thalassiosirales</taxon>
        <taxon>Thalassiosiraceae</taxon>
        <taxon>Thalassiosira</taxon>
    </lineage>
</organism>
<feature type="non-terminal residue" evidence="2">
    <location>
        <position position="380"/>
    </location>
</feature>
<feature type="region of interest" description="Disordered" evidence="1">
    <location>
        <begin position="149"/>
        <end position="182"/>
    </location>
</feature>
<evidence type="ECO:0000313" key="2">
    <source>
        <dbReference type="EMBL" id="EJK73095.1"/>
    </source>
</evidence>
<gene>
    <name evidence="2" type="ORF">THAOC_05301</name>
</gene>
<dbReference type="EMBL" id="AGNL01004842">
    <property type="protein sequence ID" value="EJK73095.1"/>
    <property type="molecule type" value="Genomic_DNA"/>
</dbReference>
<name>K0T5Y6_THAOC</name>
<sequence length="380" mass="42554">MVRQSSTLFPPSFRFPPLSRSPVLCSRALASYLSQAAVEKHHEHGWPPHLPSQHPIVQPHFLSDPAARHTQNPTRFYNPAAPAANFTRCTLLESNCQGSQSLPPPTPSVPLMPYERPIRRTLHDPAVPSVNQDADDRSKLHADAALSALAKSKRSMKKKERPRNTRRQHSNPNVMNASAGREPTRFGRHLQKLKLQALPPCSDHNDDATTAAQYHRRRRRRASRSINLNPSGDHEDDHPSRPTYAQPRINHTPPPSDPFDPKAPQADPPQPGPSNLLARHRTFLFDDDELDKACEPGEPFDPKAPRAEPLQPNPSNLPARPPQIHHTVSFDDGELDKVCEPGEPFDPKAPRAEPLQPSLSNLPARLPERIHRTIPFDDDE</sequence>
<feature type="compositionally biased region" description="Basic residues" evidence="1">
    <location>
        <begin position="151"/>
        <end position="169"/>
    </location>
</feature>
<feature type="region of interest" description="Disordered" evidence="1">
    <location>
        <begin position="196"/>
        <end position="366"/>
    </location>
</feature>
<evidence type="ECO:0000256" key="1">
    <source>
        <dbReference type="SAM" id="MobiDB-lite"/>
    </source>
</evidence>
<feature type="compositionally biased region" description="Basic residues" evidence="1">
    <location>
        <begin position="214"/>
        <end position="223"/>
    </location>
</feature>
<accession>K0T5Y6</accession>
<comment type="caution">
    <text evidence="2">The sequence shown here is derived from an EMBL/GenBank/DDBJ whole genome shotgun (WGS) entry which is preliminary data.</text>
</comment>
<dbReference type="AlphaFoldDB" id="K0T5Y6"/>
<evidence type="ECO:0000313" key="3">
    <source>
        <dbReference type="Proteomes" id="UP000266841"/>
    </source>
</evidence>
<proteinExistence type="predicted"/>
<protein>
    <submittedName>
        <fullName evidence="2">Uncharacterized protein</fullName>
    </submittedName>
</protein>